<feature type="compositionally biased region" description="Polar residues" evidence="1">
    <location>
        <begin position="222"/>
        <end position="233"/>
    </location>
</feature>
<dbReference type="RefSeq" id="WP_087145493.1">
    <property type="nucleotide sequence ID" value="NZ_FUKJ01000006.1"/>
</dbReference>
<feature type="compositionally biased region" description="Basic residues" evidence="1">
    <location>
        <begin position="298"/>
        <end position="307"/>
    </location>
</feature>
<evidence type="ECO:0000313" key="3">
    <source>
        <dbReference type="Proteomes" id="UP000195442"/>
    </source>
</evidence>
<reference evidence="3" key="1">
    <citation type="submission" date="2017-02" db="EMBL/GenBank/DDBJ databases">
        <authorList>
            <person name="Daims H."/>
        </authorList>
    </citation>
    <scope>NUCLEOTIDE SEQUENCE [LARGE SCALE GENOMIC DNA]</scope>
</reference>
<sequence>MSNDVFANGREISCKKADGKTICEFPDVCFTPPENPATPPGVPVPYPNTAFAKDTAEGSKTVKISGEEVMLKNKSYYKTSTGDEAGAAAKKGLITSTNKGKAYFISWSMDVKFEEENIVRHLDTTTHNHGSIPANGSAPFPNLDTMTVDSKSCNEIFKKEHINVHRHGSKKCPDGYESDHILQNACFENSRGTGGITACPKYNVNDAPCICLKGKSTETGSQHFKKTQSQVNMQKKWKGKNKPYKKTVKYKEVRDQNLKAVSDSRSTKPSPAAQECLAKVVDHYFKDYLGLDDDTPVRRPRSGKFRRPPGTPK</sequence>
<accession>A0A1R4GYQ3</accession>
<feature type="region of interest" description="Disordered" evidence="1">
    <location>
        <begin position="290"/>
        <end position="313"/>
    </location>
</feature>
<dbReference type="EMBL" id="FUKJ01000006">
    <property type="protein sequence ID" value="SJM89137.1"/>
    <property type="molecule type" value="Genomic_DNA"/>
</dbReference>
<keyword evidence="3" id="KW-1185">Reference proteome</keyword>
<evidence type="ECO:0000313" key="2">
    <source>
        <dbReference type="EMBL" id="SJM89137.1"/>
    </source>
</evidence>
<evidence type="ECO:0008006" key="4">
    <source>
        <dbReference type="Google" id="ProtNLM"/>
    </source>
</evidence>
<gene>
    <name evidence="2" type="ORF">CRENPOLYSF2_1030016</name>
</gene>
<dbReference type="Proteomes" id="UP000195442">
    <property type="component" value="Unassembled WGS sequence"/>
</dbReference>
<dbReference type="Pfam" id="PF13665">
    <property type="entry name" value="Tox-PAAR-like"/>
    <property type="match status" value="1"/>
</dbReference>
<name>A0A1R4GYQ3_9GAMM</name>
<dbReference type="OrthoDB" id="8073614at2"/>
<organism evidence="2 3">
    <name type="scientific">Crenothrix polyspora</name>
    <dbReference type="NCBI Taxonomy" id="360316"/>
    <lineage>
        <taxon>Bacteria</taxon>
        <taxon>Pseudomonadati</taxon>
        <taxon>Pseudomonadota</taxon>
        <taxon>Gammaproteobacteria</taxon>
        <taxon>Methylococcales</taxon>
        <taxon>Crenotrichaceae</taxon>
        <taxon>Crenothrix</taxon>
    </lineage>
</organism>
<proteinExistence type="predicted"/>
<evidence type="ECO:0000256" key="1">
    <source>
        <dbReference type="SAM" id="MobiDB-lite"/>
    </source>
</evidence>
<feature type="region of interest" description="Disordered" evidence="1">
    <location>
        <begin position="222"/>
        <end position="242"/>
    </location>
</feature>
<dbReference type="AlphaFoldDB" id="A0A1R4GYQ3"/>
<protein>
    <recommendedName>
        <fullName evidence="4">Tox-PAAR-like domain-containing protein</fullName>
    </recommendedName>
</protein>